<gene>
    <name evidence="6" type="ORF">QUG93_13575</name>
</gene>
<dbReference type="Gene3D" id="2.30.30.100">
    <property type="match status" value="1"/>
</dbReference>
<evidence type="ECO:0000313" key="7">
    <source>
        <dbReference type="Proteomes" id="UP001236404"/>
    </source>
</evidence>
<dbReference type="SUPFAM" id="SSF55681">
    <property type="entry name" value="Class II aaRS and biotin synthetases"/>
    <property type="match status" value="1"/>
</dbReference>
<evidence type="ECO:0000313" key="6">
    <source>
        <dbReference type="EMBL" id="MDM7892720.1"/>
    </source>
</evidence>
<dbReference type="InterPro" id="IPR004143">
    <property type="entry name" value="BPL_LPL_catalytic"/>
</dbReference>
<feature type="region of interest" description="Disordered" evidence="4">
    <location>
        <begin position="109"/>
        <end position="139"/>
    </location>
</feature>
<keyword evidence="2" id="KW-0092">Biotin</keyword>
<dbReference type="InterPro" id="IPR003142">
    <property type="entry name" value="BPL_C"/>
</dbReference>
<dbReference type="PANTHER" id="PTHR12835:SF5">
    <property type="entry name" value="BIOTIN--PROTEIN LIGASE"/>
    <property type="match status" value="1"/>
</dbReference>
<dbReference type="Gene3D" id="3.30.930.10">
    <property type="entry name" value="Bira Bifunctional Protein, Domain 2"/>
    <property type="match status" value="1"/>
</dbReference>
<sequence>MSTPVPPVLPRARAVVEAAGAVFEAPARTGSTNADLLALATERPHGSVVVTLDQTAGRGRLDRTWTAPAGQALAASLLVRADLDDRDRGWLPLVAGLAMRDAVAAVLSDAADRTTASRPTGSTETTETTETTEATGPAEPRVLVKWPNDVLVDGRKVCGILCQVAADGSVVVGAGVNLTIPADALPTPTATSLAVAGAVDDAADLADAVLSAFTTAVLEAVRALVDGGPAAGAVRSRVRAACGTIGRRVRLELPDGTVDEVDAVGIDDDGRVTIRDRDGRSRGVAVGDLTHLRYA</sequence>
<keyword evidence="1 6" id="KW-0436">Ligase</keyword>
<dbReference type="PANTHER" id="PTHR12835">
    <property type="entry name" value="BIOTIN PROTEIN LIGASE"/>
    <property type="match status" value="1"/>
</dbReference>
<evidence type="ECO:0000256" key="2">
    <source>
        <dbReference type="ARBA" id="ARBA00023267"/>
    </source>
</evidence>
<dbReference type="EC" id="6.3.4.15" evidence="3"/>
<evidence type="ECO:0000256" key="4">
    <source>
        <dbReference type="SAM" id="MobiDB-lite"/>
    </source>
</evidence>
<organism evidence="6 7">
    <name type="scientific">Curtobacterium caseinilyticum</name>
    <dbReference type="NCBI Taxonomy" id="3055137"/>
    <lineage>
        <taxon>Bacteria</taxon>
        <taxon>Bacillati</taxon>
        <taxon>Actinomycetota</taxon>
        <taxon>Actinomycetes</taxon>
        <taxon>Micrococcales</taxon>
        <taxon>Microbacteriaceae</taxon>
        <taxon>Curtobacterium</taxon>
    </lineage>
</organism>
<name>A0ABT7TSZ0_9MICO</name>
<feature type="domain" description="BPL/LPL catalytic" evidence="5">
    <location>
        <begin position="7"/>
        <end position="221"/>
    </location>
</feature>
<proteinExistence type="predicted"/>
<protein>
    <recommendedName>
        <fullName evidence="3">biotin--[biotin carboxyl-carrier protein] ligase</fullName>
        <ecNumber evidence="3">6.3.4.15</ecNumber>
    </recommendedName>
</protein>
<dbReference type="InterPro" id="IPR004408">
    <property type="entry name" value="Biotin_CoA_COase_ligase"/>
</dbReference>
<dbReference type="EMBL" id="JAUCMN010000010">
    <property type="protein sequence ID" value="MDM7892720.1"/>
    <property type="molecule type" value="Genomic_DNA"/>
</dbReference>
<dbReference type="CDD" id="cd16442">
    <property type="entry name" value="BPL"/>
    <property type="match status" value="1"/>
</dbReference>
<dbReference type="Pfam" id="PF02237">
    <property type="entry name" value="BPL_C"/>
    <property type="match status" value="1"/>
</dbReference>
<keyword evidence="7" id="KW-1185">Reference proteome</keyword>
<comment type="caution">
    <text evidence="6">The sequence shown here is derived from an EMBL/GenBank/DDBJ whole genome shotgun (WGS) entry which is preliminary data.</text>
</comment>
<evidence type="ECO:0000259" key="5">
    <source>
        <dbReference type="PROSITE" id="PS51733"/>
    </source>
</evidence>
<dbReference type="Pfam" id="PF03099">
    <property type="entry name" value="BPL_LplA_LipB"/>
    <property type="match status" value="1"/>
</dbReference>
<accession>A0ABT7TSZ0</accession>
<evidence type="ECO:0000256" key="3">
    <source>
        <dbReference type="ARBA" id="ARBA00024227"/>
    </source>
</evidence>
<dbReference type="InterPro" id="IPR045864">
    <property type="entry name" value="aa-tRNA-synth_II/BPL/LPL"/>
</dbReference>
<evidence type="ECO:0000256" key="1">
    <source>
        <dbReference type="ARBA" id="ARBA00022598"/>
    </source>
</evidence>
<dbReference type="RefSeq" id="WP_289474664.1">
    <property type="nucleotide sequence ID" value="NZ_JAUCMN010000010.1"/>
</dbReference>
<reference evidence="6 7" key="1">
    <citation type="submission" date="2023-06" db="EMBL/GenBank/DDBJ databases">
        <authorList>
            <person name="Feng G."/>
            <person name="Li J."/>
            <person name="Zhu H."/>
        </authorList>
    </citation>
    <scope>NUCLEOTIDE SEQUENCE [LARGE SCALE GENOMIC DNA]</scope>
    <source>
        <strain evidence="6 7">RHCKG28</strain>
    </source>
</reference>
<feature type="compositionally biased region" description="Low complexity" evidence="4">
    <location>
        <begin position="117"/>
        <end position="139"/>
    </location>
</feature>
<dbReference type="PROSITE" id="PS51733">
    <property type="entry name" value="BPL_LPL_CATALYTIC"/>
    <property type="match status" value="1"/>
</dbReference>
<dbReference type="Proteomes" id="UP001236404">
    <property type="component" value="Unassembled WGS sequence"/>
</dbReference>
<dbReference type="GO" id="GO:0016874">
    <property type="term" value="F:ligase activity"/>
    <property type="evidence" value="ECO:0007669"/>
    <property type="project" value="UniProtKB-KW"/>
</dbReference>